<evidence type="ECO:0000313" key="14">
    <source>
        <dbReference type="Proteomes" id="UP001205357"/>
    </source>
</evidence>
<sequence length="252" mass="29348">MKKQITCFIVLAVAGLPVATQALTFDVRGGYKTGSHSYESRYKVSESWNSGWWASIETDNKNNKNNGRGANGADKSDSSHSLGDSITDYNEIETNYRWAFAEKWSLQPGGIYHWSSKGTQLRPYIRLNYKATADTTLGLRYRYDYNTYETVNDNNESHRDSVNRFDLYVGYKFNDQWSALYQGTAYKHASNDYNYKNNKSWAAEHAFTLRYKWNSWFSPYVEYDYLDQQGYYEGEDNISESRYRIGMTFTLS</sequence>
<evidence type="ECO:0000256" key="4">
    <source>
        <dbReference type="ARBA" id="ARBA00022597"/>
    </source>
</evidence>
<feature type="region of interest" description="Disordered" evidence="11">
    <location>
        <begin position="61"/>
        <end position="84"/>
    </location>
</feature>
<feature type="compositionally biased region" description="Low complexity" evidence="11">
    <location>
        <begin position="63"/>
        <end position="73"/>
    </location>
</feature>
<protein>
    <submittedName>
        <fullName evidence="13">Oligogalacturonate-specific porin KdgM family protein</fullName>
    </submittedName>
</protein>
<comment type="subcellular location">
    <subcellularLocation>
        <location evidence="1">Cell outer membrane</location>
    </subcellularLocation>
</comment>
<feature type="signal peptide" evidence="12">
    <location>
        <begin position="1"/>
        <end position="22"/>
    </location>
</feature>
<dbReference type="InterPro" id="IPR053713">
    <property type="entry name" value="Bact_OM_Channel_sf"/>
</dbReference>
<dbReference type="Gene3D" id="2.40.160.40">
    <property type="entry name" value="monomeric porin ompg"/>
    <property type="match status" value="1"/>
</dbReference>
<evidence type="ECO:0000256" key="12">
    <source>
        <dbReference type="SAM" id="SignalP"/>
    </source>
</evidence>
<evidence type="ECO:0000256" key="11">
    <source>
        <dbReference type="SAM" id="MobiDB-lite"/>
    </source>
</evidence>
<dbReference type="InterPro" id="IPR009331">
    <property type="entry name" value="Oligogalacturonate-sp_porin"/>
</dbReference>
<evidence type="ECO:0000256" key="6">
    <source>
        <dbReference type="ARBA" id="ARBA00022729"/>
    </source>
</evidence>
<name>A0ABT2E6G2_9ENTR</name>
<accession>A0ABT2E6G2</accession>
<keyword evidence="3" id="KW-1134">Transmembrane beta strand</keyword>
<keyword evidence="4" id="KW-0762">Sugar transport</keyword>
<gene>
    <name evidence="13" type="ORF">MUU47_20540</name>
</gene>
<evidence type="ECO:0000256" key="9">
    <source>
        <dbReference type="ARBA" id="ARBA00023136"/>
    </source>
</evidence>
<feature type="chain" id="PRO_5046506652" evidence="12">
    <location>
        <begin position="23"/>
        <end position="252"/>
    </location>
</feature>
<keyword evidence="14" id="KW-1185">Reference proteome</keyword>
<evidence type="ECO:0000256" key="2">
    <source>
        <dbReference type="ARBA" id="ARBA00022448"/>
    </source>
</evidence>
<keyword evidence="10" id="KW-0998">Cell outer membrane</keyword>
<dbReference type="EMBL" id="JALIGE010000076">
    <property type="protein sequence ID" value="MCS2163471.1"/>
    <property type="molecule type" value="Genomic_DNA"/>
</dbReference>
<keyword evidence="5" id="KW-0812">Transmembrane</keyword>
<evidence type="ECO:0000256" key="7">
    <source>
        <dbReference type="ARBA" id="ARBA00023065"/>
    </source>
</evidence>
<keyword evidence="7" id="KW-0406">Ion transport</keyword>
<comment type="caution">
    <text evidence="13">The sequence shown here is derived from an EMBL/GenBank/DDBJ whole genome shotgun (WGS) entry which is preliminary data.</text>
</comment>
<dbReference type="Proteomes" id="UP001205357">
    <property type="component" value="Unassembled WGS sequence"/>
</dbReference>
<keyword evidence="6 12" id="KW-0732">Signal</keyword>
<evidence type="ECO:0000313" key="13">
    <source>
        <dbReference type="EMBL" id="MCS2163471.1"/>
    </source>
</evidence>
<keyword evidence="9" id="KW-0472">Membrane</keyword>
<evidence type="ECO:0000256" key="5">
    <source>
        <dbReference type="ARBA" id="ARBA00022692"/>
    </source>
</evidence>
<keyword evidence="2" id="KW-0813">Transport</keyword>
<dbReference type="Pfam" id="PF06178">
    <property type="entry name" value="KdgM"/>
    <property type="match status" value="1"/>
</dbReference>
<evidence type="ECO:0000256" key="8">
    <source>
        <dbReference type="ARBA" id="ARBA00023114"/>
    </source>
</evidence>
<evidence type="ECO:0000256" key="1">
    <source>
        <dbReference type="ARBA" id="ARBA00004442"/>
    </source>
</evidence>
<reference evidence="13 14" key="1">
    <citation type="submission" date="2022-04" db="EMBL/GenBank/DDBJ databases">
        <title>Proposal of a three novel species of Scandinavium, Scandinavium hiltneri, Scandinavium manionii, Scandinavium tedordense.</title>
        <authorList>
            <person name="Maddock D.W."/>
            <person name="Brady C.L."/>
            <person name="Denman S."/>
            <person name="Arnold D."/>
        </authorList>
    </citation>
    <scope>NUCLEOTIDE SEQUENCE [LARGE SCALE GENOMIC DNA]</scope>
    <source>
        <strain evidence="13 14">H11S7</strain>
    </source>
</reference>
<evidence type="ECO:0000256" key="10">
    <source>
        <dbReference type="ARBA" id="ARBA00023237"/>
    </source>
</evidence>
<dbReference type="PANTHER" id="PTHR38105">
    <property type="entry name" value="OUTER MEMBRANE PROTEIN-RELATED-RELATED"/>
    <property type="match status" value="1"/>
</dbReference>
<organism evidence="13 14">
    <name type="scientific">Scandinavium hiltneri</name>
    <dbReference type="NCBI Taxonomy" id="2926519"/>
    <lineage>
        <taxon>Bacteria</taxon>
        <taxon>Pseudomonadati</taxon>
        <taxon>Pseudomonadota</taxon>
        <taxon>Gammaproteobacteria</taxon>
        <taxon>Enterobacterales</taxon>
        <taxon>Enterobacteriaceae</taxon>
        <taxon>Scandinavium</taxon>
    </lineage>
</organism>
<keyword evidence="8" id="KW-0626">Porin</keyword>
<evidence type="ECO:0000256" key="3">
    <source>
        <dbReference type="ARBA" id="ARBA00022452"/>
    </source>
</evidence>
<dbReference type="RefSeq" id="WP_258990004.1">
    <property type="nucleotide sequence ID" value="NZ_JALIGE010000076.1"/>
</dbReference>
<dbReference type="PANTHER" id="PTHR38105:SF2">
    <property type="entry name" value="N-ACETYLNEURAMINIC ACID OUTER MEMBRANE CHANNEL PROTEIN NANC-RELATED"/>
    <property type="match status" value="1"/>
</dbReference>
<proteinExistence type="predicted"/>